<organism evidence="1">
    <name type="scientific">marine sediment metagenome</name>
    <dbReference type="NCBI Taxonomy" id="412755"/>
    <lineage>
        <taxon>unclassified sequences</taxon>
        <taxon>metagenomes</taxon>
        <taxon>ecological metagenomes</taxon>
    </lineage>
</organism>
<dbReference type="AlphaFoldDB" id="X1T809"/>
<protein>
    <submittedName>
        <fullName evidence="1">Uncharacterized protein</fullName>
    </submittedName>
</protein>
<evidence type="ECO:0000313" key="1">
    <source>
        <dbReference type="EMBL" id="GAI83700.1"/>
    </source>
</evidence>
<name>X1T809_9ZZZZ</name>
<reference evidence="1" key="1">
    <citation type="journal article" date="2014" name="Front. Microbiol.">
        <title>High frequency of phylogenetically diverse reductive dehalogenase-homologous genes in deep subseafloor sedimentary metagenomes.</title>
        <authorList>
            <person name="Kawai M."/>
            <person name="Futagami T."/>
            <person name="Toyoda A."/>
            <person name="Takaki Y."/>
            <person name="Nishi S."/>
            <person name="Hori S."/>
            <person name="Arai W."/>
            <person name="Tsubouchi T."/>
            <person name="Morono Y."/>
            <person name="Uchiyama I."/>
            <person name="Ito T."/>
            <person name="Fujiyama A."/>
            <person name="Inagaki F."/>
            <person name="Takami H."/>
        </authorList>
    </citation>
    <scope>NUCLEOTIDE SEQUENCE</scope>
    <source>
        <strain evidence="1">Expedition CK06-06</strain>
    </source>
</reference>
<accession>X1T809</accession>
<dbReference type="EMBL" id="BARW01007014">
    <property type="protein sequence ID" value="GAI83700.1"/>
    <property type="molecule type" value="Genomic_DNA"/>
</dbReference>
<proteinExistence type="predicted"/>
<comment type="caution">
    <text evidence="1">The sequence shown here is derived from an EMBL/GenBank/DDBJ whole genome shotgun (WGS) entry which is preliminary data.</text>
</comment>
<sequence length="57" mass="6114">MGNEIGPPVPIGDHCTLCWGEDKPFGDVDTPKFVIAVFHNVKPVEQSCAVDAKPPIP</sequence>
<gene>
    <name evidence="1" type="ORF">S12H4_14684</name>
</gene>